<evidence type="ECO:0000313" key="12">
    <source>
        <dbReference type="ZFIN" id="ZDB-GENE-040724-173"/>
    </source>
</evidence>
<dbReference type="InterPro" id="IPR009290">
    <property type="entry name" value="Radial_spoke_3"/>
</dbReference>
<dbReference type="GeneID" id="562259"/>
<evidence type="ECO:0000256" key="10">
    <source>
        <dbReference type="SAM" id="MobiDB-lite"/>
    </source>
</evidence>
<dbReference type="KEGG" id="dre:562259"/>
<feature type="compositionally biased region" description="Polar residues" evidence="10">
    <location>
        <begin position="1"/>
        <end position="20"/>
    </location>
</feature>
<dbReference type="PANTHER" id="PTHR21648">
    <property type="entry name" value="FLAGELLAR RADIAL SPOKE PROTEIN 3"/>
    <property type="match status" value="1"/>
</dbReference>
<evidence type="ECO:0000256" key="4">
    <source>
        <dbReference type="ARBA" id="ARBA00022553"/>
    </source>
</evidence>
<keyword evidence="5" id="KW-0282">Flagellum</keyword>
<dbReference type="AlphaFoldDB" id="A4IG05"/>
<evidence type="ECO:0000256" key="9">
    <source>
        <dbReference type="SAM" id="Coils"/>
    </source>
</evidence>
<reference evidence="11" key="1">
    <citation type="submission" date="2007-03" db="EMBL/GenBank/DDBJ databases">
        <authorList>
            <consortium name="NIH - Zebrafish Gene Collection (ZGC) project"/>
        </authorList>
    </citation>
    <scope>NUCLEOTIDE SEQUENCE [LARGE SCALE MRNA]</scope>
    <source>
        <tissue evidence="11">Whole</tissue>
    </source>
</reference>
<sequence length="334" mass="39051">MASNLQAQHETQSGVYTFSSRPRAVPNRPKYRQADPSLNEEQSSYGNIMYDRRVVRGNTYAQHIIPITSQPDPVEFFRQQQQEARRRAMSRRRLKEQFNSKTPDPLEGRKNIDVQTELYLEELSDRIEEVSVECQTDFFLDKPATPLFIPAKSGRDVATQIEEGELFDFDLEVKPMLQVLVGKTIEQALLEVMEGEELDSLRAQKKAFKEIRDAELVEVQRLEERERRLRVEKENRIKQQKAMLEKEKETADKIAARAFAQQYLSDLLPSVYSSLRDCGYFYDPVQRDIETGFLPWLMEEVGNTLEKRYVARMVLDMLIQDVTNQRSEAFHMKE</sequence>
<evidence type="ECO:0000256" key="2">
    <source>
        <dbReference type="ARBA" id="ARBA00006737"/>
    </source>
</evidence>
<protein>
    <submittedName>
        <fullName evidence="11">Rsph3 protein</fullName>
    </submittedName>
</protein>
<comment type="similarity">
    <text evidence="2">Belongs to the flagellar radial spoke RSP3 family.</text>
</comment>
<evidence type="ECO:0000313" key="11">
    <source>
        <dbReference type="EMBL" id="AAI34868.1"/>
    </source>
</evidence>
<dbReference type="AGR" id="ZFIN:ZDB-GENE-040724-173"/>
<keyword evidence="4" id="KW-0597">Phosphoprotein</keyword>
<keyword evidence="6" id="KW-0969">Cilium</keyword>
<dbReference type="PhylomeDB" id="A4IG05"/>
<dbReference type="EMBL" id="BC134867">
    <property type="protein sequence ID" value="AAI34868.1"/>
    <property type="molecule type" value="mRNA"/>
</dbReference>
<dbReference type="Pfam" id="PF06098">
    <property type="entry name" value="Radial_spoke_3"/>
    <property type="match status" value="1"/>
</dbReference>
<dbReference type="PANTHER" id="PTHR21648:SF0">
    <property type="entry name" value="RADIAL SPOKE HEAD PROTEIN 3 HOMOLOG"/>
    <property type="match status" value="1"/>
</dbReference>
<evidence type="ECO:0000256" key="1">
    <source>
        <dbReference type="ARBA" id="ARBA00004611"/>
    </source>
</evidence>
<dbReference type="CTD" id="83861"/>
<name>A4IG05_DANRE</name>
<gene>
    <name evidence="11 12" type="primary">rsph3</name>
</gene>
<organism evidence="11">
    <name type="scientific">Danio rerio</name>
    <name type="common">Zebrafish</name>
    <name type="synonym">Brachydanio rerio</name>
    <dbReference type="NCBI Taxonomy" id="7955"/>
    <lineage>
        <taxon>Eukaryota</taxon>
        <taxon>Metazoa</taxon>
        <taxon>Chordata</taxon>
        <taxon>Craniata</taxon>
        <taxon>Vertebrata</taxon>
        <taxon>Euteleostomi</taxon>
        <taxon>Actinopterygii</taxon>
        <taxon>Neopterygii</taxon>
        <taxon>Teleostei</taxon>
        <taxon>Ostariophysi</taxon>
        <taxon>Cypriniformes</taxon>
        <taxon>Danionidae</taxon>
        <taxon>Danioninae</taxon>
        <taxon>Danio</taxon>
    </lineage>
</organism>
<keyword evidence="7" id="KW-0206">Cytoskeleton</keyword>
<keyword evidence="9" id="KW-0175">Coiled coil</keyword>
<keyword evidence="8" id="KW-0966">Cell projection</keyword>
<feature type="region of interest" description="Disordered" evidence="10">
    <location>
        <begin position="1"/>
        <end position="44"/>
    </location>
</feature>
<evidence type="ECO:0000256" key="8">
    <source>
        <dbReference type="ARBA" id="ARBA00023273"/>
    </source>
</evidence>
<proteinExistence type="evidence at transcript level"/>
<keyword evidence="3" id="KW-0963">Cytoplasm</keyword>
<feature type="coiled-coil region" evidence="9">
    <location>
        <begin position="212"/>
        <end position="257"/>
    </location>
</feature>
<evidence type="ECO:0000256" key="5">
    <source>
        <dbReference type="ARBA" id="ARBA00022846"/>
    </source>
</evidence>
<evidence type="ECO:0000256" key="6">
    <source>
        <dbReference type="ARBA" id="ARBA00023069"/>
    </source>
</evidence>
<evidence type="ECO:0000256" key="3">
    <source>
        <dbReference type="ARBA" id="ARBA00022490"/>
    </source>
</evidence>
<dbReference type="OrthoDB" id="313308at2759"/>
<dbReference type="ZFIN" id="ZDB-GENE-040724-173">
    <property type="gene designation" value="rsph3"/>
</dbReference>
<accession>A4IG05</accession>
<dbReference type="RefSeq" id="NP_001082864.2">
    <property type="nucleotide sequence ID" value="NM_001089395.2"/>
</dbReference>
<evidence type="ECO:0000256" key="7">
    <source>
        <dbReference type="ARBA" id="ARBA00023212"/>
    </source>
</evidence>
<comment type="subcellular location">
    <subcellularLocation>
        <location evidence="1">Cytoplasm</location>
        <location evidence="1">Cytoskeleton</location>
        <location evidence="1">Flagellum axoneme</location>
    </subcellularLocation>
</comment>